<evidence type="ECO:0000313" key="2">
    <source>
        <dbReference type="EMBL" id="UUT34780.1"/>
    </source>
</evidence>
<protein>
    <submittedName>
        <fullName evidence="2">Uncharacterized protein</fullName>
    </submittedName>
</protein>
<accession>A0ABY5NHY7</accession>
<dbReference type="EMBL" id="CP091139">
    <property type="protein sequence ID" value="UUT34780.1"/>
    <property type="molecule type" value="Genomic_DNA"/>
</dbReference>
<name>A0ABY5NHY7_9MICO</name>
<reference evidence="2" key="1">
    <citation type="submission" date="2022-01" db="EMBL/GenBank/DDBJ databases">
        <title>Microbacterium eymi and Microbacterium rhizovicinus sp. nov., isolated from the rhizospheric soil of Elymus tsukushiensis, a plant native to the Dokdo Islands, Republic of Korea.</title>
        <authorList>
            <person name="Hwang Y.J."/>
        </authorList>
    </citation>
    <scope>NUCLEOTIDE SEQUENCE</scope>
    <source>
        <strain evidence="2">KUDC0405</strain>
    </source>
</reference>
<organism evidence="2 3">
    <name type="scientific">Microbacterium elymi</name>
    <dbReference type="NCBI Taxonomy" id="2909587"/>
    <lineage>
        <taxon>Bacteria</taxon>
        <taxon>Bacillati</taxon>
        <taxon>Actinomycetota</taxon>
        <taxon>Actinomycetes</taxon>
        <taxon>Micrococcales</taxon>
        <taxon>Microbacteriaceae</taxon>
        <taxon>Microbacterium</taxon>
    </lineage>
</organism>
<feature type="region of interest" description="Disordered" evidence="1">
    <location>
        <begin position="1"/>
        <end position="26"/>
    </location>
</feature>
<evidence type="ECO:0000256" key="1">
    <source>
        <dbReference type="SAM" id="MobiDB-lite"/>
    </source>
</evidence>
<proteinExistence type="predicted"/>
<sequence length="149" mass="15305">MTPEPARARASRVSGTNSTNASVATTPSAARVMKSARHPQACAIAAPTAGATIGAMPVTTDSIPIREAVTRSSAETSRTTLRATTIPAAPNSPVATRTAMRMPADGASALARDAAVQPIAPISVIGRRPYRSLSGPQASCRRRCRAGTR</sequence>
<gene>
    <name evidence="2" type="ORF">L2X98_30475</name>
</gene>
<feature type="compositionally biased region" description="Polar residues" evidence="1">
    <location>
        <begin position="13"/>
        <end position="26"/>
    </location>
</feature>
<feature type="region of interest" description="Disordered" evidence="1">
    <location>
        <begin position="130"/>
        <end position="149"/>
    </location>
</feature>
<evidence type="ECO:0000313" key="3">
    <source>
        <dbReference type="Proteomes" id="UP001054811"/>
    </source>
</evidence>
<feature type="compositionally biased region" description="Basic residues" evidence="1">
    <location>
        <begin position="140"/>
        <end position="149"/>
    </location>
</feature>
<dbReference type="Proteomes" id="UP001054811">
    <property type="component" value="Chromosome"/>
</dbReference>
<keyword evidence="3" id="KW-1185">Reference proteome</keyword>